<feature type="transmembrane region" description="Helical" evidence="1">
    <location>
        <begin position="54"/>
        <end position="75"/>
    </location>
</feature>
<reference evidence="3" key="1">
    <citation type="journal article" date="2019" name="Int. J. Syst. Evol. Microbiol.">
        <title>The Global Catalogue of Microorganisms (GCM) 10K type strain sequencing project: providing services to taxonomists for standard genome sequencing and annotation.</title>
        <authorList>
            <consortium name="The Broad Institute Genomics Platform"/>
            <consortium name="The Broad Institute Genome Sequencing Center for Infectious Disease"/>
            <person name="Wu L."/>
            <person name="Ma J."/>
        </authorList>
    </citation>
    <scope>NUCLEOTIDE SEQUENCE [LARGE SCALE GENOMIC DNA]</scope>
    <source>
        <strain evidence="3">JCM 17593</strain>
    </source>
</reference>
<protein>
    <submittedName>
        <fullName evidence="2">Uncharacterized protein</fullName>
    </submittedName>
</protein>
<keyword evidence="3" id="KW-1185">Reference proteome</keyword>
<accession>A0ABP8AQI2</accession>
<keyword evidence="1" id="KW-0812">Transmembrane</keyword>
<evidence type="ECO:0000256" key="1">
    <source>
        <dbReference type="SAM" id="Phobius"/>
    </source>
</evidence>
<dbReference type="RefSeq" id="WP_344775262.1">
    <property type="nucleotide sequence ID" value="NZ_BAABBX010000010.1"/>
</dbReference>
<sequence>MTDAGRKTGAAGPFGAVRPARYRMLWWAAVPYLALIALPAYFLARRDAPVSGSVWPWAISVVLIVLGLLWLRLWLRARSQKRTVRRLRPEASVLICAPSLDLENGLRAGGYLSGKVPPSLLATLDASALELWPRLAAAGEPFARIPLADIAGVRADRVSVDAPRYGAGANVYDWRAIVVVLRTGGTVPLALYRPLGIGVASTADANAQIAEFTARVPLLP</sequence>
<evidence type="ECO:0000313" key="3">
    <source>
        <dbReference type="Proteomes" id="UP001500213"/>
    </source>
</evidence>
<keyword evidence="1" id="KW-1133">Transmembrane helix</keyword>
<comment type="caution">
    <text evidence="2">The sequence shown here is derived from an EMBL/GenBank/DDBJ whole genome shotgun (WGS) entry which is preliminary data.</text>
</comment>
<gene>
    <name evidence="2" type="ORF">GCM10022288_14100</name>
</gene>
<feature type="transmembrane region" description="Helical" evidence="1">
    <location>
        <begin position="24"/>
        <end position="42"/>
    </location>
</feature>
<proteinExistence type="predicted"/>
<keyword evidence="1" id="KW-0472">Membrane</keyword>
<organism evidence="2 3">
    <name type="scientific">Gryllotalpicola kribbensis</name>
    <dbReference type="NCBI Taxonomy" id="993084"/>
    <lineage>
        <taxon>Bacteria</taxon>
        <taxon>Bacillati</taxon>
        <taxon>Actinomycetota</taxon>
        <taxon>Actinomycetes</taxon>
        <taxon>Micrococcales</taxon>
        <taxon>Microbacteriaceae</taxon>
        <taxon>Gryllotalpicola</taxon>
    </lineage>
</organism>
<dbReference type="EMBL" id="BAABBX010000010">
    <property type="protein sequence ID" value="GAA4188110.1"/>
    <property type="molecule type" value="Genomic_DNA"/>
</dbReference>
<evidence type="ECO:0000313" key="2">
    <source>
        <dbReference type="EMBL" id="GAA4188110.1"/>
    </source>
</evidence>
<name>A0ABP8AQI2_9MICO</name>
<dbReference type="Proteomes" id="UP001500213">
    <property type="component" value="Unassembled WGS sequence"/>
</dbReference>